<dbReference type="Gene3D" id="3.30.70.20">
    <property type="match status" value="1"/>
</dbReference>
<dbReference type="RefSeq" id="WP_165059239.1">
    <property type="nucleotide sequence ID" value="NZ_WPCR01000019.1"/>
</dbReference>
<dbReference type="Proteomes" id="UP000636394">
    <property type="component" value="Unassembled WGS sequence"/>
</dbReference>
<protein>
    <recommendedName>
        <fullName evidence="5">4Fe-4S ferredoxin-type domain-containing protein</fullName>
    </recommendedName>
</protein>
<evidence type="ECO:0000259" key="5">
    <source>
        <dbReference type="PROSITE" id="PS51379"/>
    </source>
</evidence>
<keyword evidence="4" id="KW-0411">Iron-sulfur</keyword>
<evidence type="ECO:0000313" key="7">
    <source>
        <dbReference type="Proteomes" id="UP000636394"/>
    </source>
</evidence>
<feature type="domain" description="4Fe-4S ferredoxin-type" evidence="5">
    <location>
        <begin position="3"/>
        <end position="33"/>
    </location>
</feature>
<keyword evidence="1" id="KW-0004">4Fe-4S</keyword>
<dbReference type="PANTHER" id="PTHR43177:SF3">
    <property type="entry name" value="PROTEIN NRFC HOMOLOG"/>
    <property type="match status" value="1"/>
</dbReference>
<dbReference type="SUPFAM" id="SSF54862">
    <property type="entry name" value="4Fe-4S ferredoxins"/>
    <property type="match status" value="1"/>
</dbReference>
<sequence length="137" mass="15587">MANTILVNMNRCTGCWTCSMACKTAHHLDVDEFWQYVRTIGGGEIDQPGGKWPNLYMKWMPVWKQKCAKCTGDESTGFKPYCVYNCPAGALSFGDVDDPESEIAKRKGELLEKGFRVYEIPEWEETREGILYAENSI</sequence>
<organism evidence="6 7">
    <name type="scientific">Xiamenia xianingshaonis</name>
    <dbReference type="NCBI Taxonomy" id="2682776"/>
    <lineage>
        <taxon>Bacteria</taxon>
        <taxon>Bacillati</taxon>
        <taxon>Actinomycetota</taxon>
        <taxon>Coriobacteriia</taxon>
        <taxon>Eggerthellales</taxon>
        <taxon>Eggerthellaceae</taxon>
        <taxon>Xiamenia</taxon>
    </lineage>
</organism>
<dbReference type="EMBL" id="WPCR01000019">
    <property type="protein sequence ID" value="NHM15000.1"/>
    <property type="molecule type" value="Genomic_DNA"/>
</dbReference>
<name>A0ABX0IND0_9ACTN</name>
<accession>A0ABX0IND0</accession>
<reference evidence="6 7" key="1">
    <citation type="submission" date="2019-11" db="EMBL/GenBank/DDBJ databases">
        <title>Eggerthellaceae novel genus isolated from the rectal contents of marmort.</title>
        <authorList>
            <person name="Zhang G."/>
        </authorList>
    </citation>
    <scope>NUCLEOTIDE SEQUENCE [LARGE SCALE GENOMIC DNA]</scope>
    <source>
        <strain evidence="7">zg-886</strain>
    </source>
</reference>
<evidence type="ECO:0000256" key="1">
    <source>
        <dbReference type="ARBA" id="ARBA00022485"/>
    </source>
</evidence>
<dbReference type="PROSITE" id="PS51379">
    <property type="entry name" value="4FE4S_FER_2"/>
    <property type="match status" value="1"/>
</dbReference>
<evidence type="ECO:0000256" key="3">
    <source>
        <dbReference type="ARBA" id="ARBA00023004"/>
    </source>
</evidence>
<keyword evidence="7" id="KW-1185">Reference proteome</keyword>
<proteinExistence type="predicted"/>
<dbReference type="InterPro" id="IPR017896">
    <property type="entry name" value="4Fe4S_Fe-S-bd"/>
</dbReference>
<keyword evidence="2" id="KW-0479">Metal-binding</keyword>
<evidence type="ECO:0000313" key="6">
    <source>
        <dbReference type="EMBL" id="NHM15000.1"/>
    </source>
</evidence>
<comment type="caution">
    <text evidence="6">The sequence shown here is derived from an EMBL/GenBank/DDBJ whole genome shotgun (WGS) entry which is preliminary data.</text>
</comment>
<gene>
    <name evidence="6" type="ORF">GMI68_09590</name>
</gene>
<evidence type="ECO:0000256" key="4">
    <source>
        <dbReference type="ARBA" id="ARBA00023014"/>
    </source>
</evidence>
<dbReference type="PANTHER" id="PTHR43177">
    <property type="entry name" value="PROTEIN NRFC"/>
    <property type="match status" value="1"/>
</dbReference>
<keyword evidence="3" id="KW-0408">Iron</keyword>
<dbReference type="InterPro" id="IPR050954">
    <property type="entry name" value="ET_IronSulfur_Cluster-Binding"/>
</dbReference>
<evidence type="ECO:0000256" key="2">
    <source>
        <dbReference type="ARBA" id="ARBA00022723"/>
    </source>
</evidence>